<keyword evidence="1" id="KW-0472">Membrane</keyword>
<sequence length="43" mass="4753">MFTPETLDTALIIFDKAEMPAGVDMLLFTTALVMFVITLFANV</sequence>
<proteinExistence type="predicted"/>
<evidence type="ECO:0000313" key="3">
    <source>
        <dbReference type="Proteomes" id="UP000033428"/>
    </source>
</evidence>
<dbReference type="AlphaFoldDB" id="A0A0F0CPP9"/>
<keyword evidence="3" id="KW-1185">Reference proteome</keyword>
<gene>
    <name evidence="2" type="ORF">OMAG_000833</name>
</gene>
<dbReference type="EMBL" id="JYNY01000188">
    <property type="protein sequence ID" value="KJJ85298.1"/>
    <property type="molecule type" value="Genomic_DNA"/>
</dbReference>
<name>A0A0F0CPP9_9BACT</name>
<reference evidence="2 3" key="1">
    <citation type="submission" date="2015-02" db="EMBL/GenBank/DDBJ databases">
        <title>Single-cell genomics of uncultivated deep-branching MTB reveals a conserved set of magnetosome genes.</title>
        <authorList>
            <person name="Kolinko S."/>
            <person name="Richter M."/>
            <person name="Glockner F.O."/>
            <person name="Brachmann A."/>
            <person name="Schuler D."/>
        </authorList>
    </citation>
    <scope>NUCLEOTIDE SEQUENCE [LARGE SCALE GENOMIC DNA]</scope>
    <source>
        <strain evidence="2">SKK-01</strain>
    </source>
</reference>
<organism evidence="2 3">
    <name type="scientific">Candidatus Omnitrophus magneticus</name>
    <dbReference type="NCBI Taxonomy" id="1609969"/>
    <lineage>
        <taxon>Bacteria</taxon>
        <taxon>Pseudomonadati</taxon>
        <taxon>Candidatus Omnitrophota</taxon>
        <taxon>Candidatus Omnitrophus</taxon>
    </lineage>
</organism>
<keyword evidence="1" id="KW-1133">Transmembrane helix</keyword>
<keyword evidence="1" id="KW-0812">Transmembrane</keyword>
<accession>A0A0F0CPP9</accession>
<dbReference type="Proteomes" id="UP000033428">
    <property type="component" value="Unassembled WGS sequence"/>
</dbReference>
<evidence type="ECO:0000313" key="2">
    <source>
        <dbReference type="EMBL" id="KJJ85298.1"/>
    </source>
</evidence>
<protein>
    <submittedName>
        <fullName evidence="2">Uncharacterized protein</fullName>
    </submittedName>
</protein>
<feature type="transmembrane region" description="Helical" evidence="1">
    <location>
        <begin position="21"/>
        <end position="41"/>
    </location>
</feature>
<evidence type="ECO:0000256" key="1">
    <source>
        <dbReference type="SAM" id="Phobius"/>
    </source>
</evidence>
<comment type="caution">
    <text evidence="2">The sequence shown here is derived from an EMBL/GenBank/DDBJ whole genome shotgun (WGS) entry which is preliminary data.</text>
</comment>